<evidence type="ECO:0000256" key="1">
    <source>
        <dbReference type="ARBA" id="ARBA00004141"/>
    </source>
</evidence>
<dbReference type="PANTHER" id="PTHR43495:SF5">
    <property type="entry name" value="GAMMA-AMINOBUTYRIC ACID PERMEASE"/>
    <property type="match status" value="1"/>
</dbReference>
<evidence type="ECO:0000256" key="2">
    <source>
        <dbReference type="ARBA" id="ARBA00022448"/>
    </source>
</evidence>
<feature type="transmembrane region" description="Helical" evidence="7">
    <location>
        <begin position="286"/>
        <end position="307"/>
    </location>
</feature>
<feature type="compositionally biased region" description="Basic and acidic residues" evidence="6">
    <location>
        <begin position="764"/>
        <end position="777"/>
    </location>
</feature>
<evidence type="ECO:0000256" key="5">
    <source>
        <dbReference type="ARBA" id="ARBA00023136"/>
    </source>
</evidence>
<feature type="transmembrane region" description="Helical" evidence="7">
    <location>
        <begin position="512"/>
        <end position="534"/>
    </location>
</feature>
<feature type="transmembrane region" description="Helical" evidence="7">
    <location>
        <begin position="249"/>
        <end position="274"/>
    </location>
</feature>
<feature type="region of interest" description="Disordered" evidence="6">
    <location>
        <begin position="1"/>
        <end position="43"/>
    </location>
</feature>
<feature type="region of interest" description="Disordered" evidence="6">
    <location>
        <begin position="641"/>
        <end position="793"/>
    </location>
</feature>
<feature type="transmembrane region" description="Helical" evidence="7">
    <location>
        <begin position="362"/>
        <end position="382"/>
    </location>
</feature>
<dbReference type="InterPro" id="IPR004840">
    <property type="entry name" value="Amino_acid_permease_CS"/>
</dbReference>
<evidence type="ECO:0000313" key="10">
    <source>
        <dbReference type="Proteomes" id="UP000184330"/>
    </source>
</evidence>
<evidence type="ECO:0000256" key="6">
    <source>
        <dbReference type="SAM" id="MobiDB-lite"/>
    </source>
</evidence>
<keyword evidence="10" id="KW-1185">Reference proteome</keyword>
<dbReference type="STRING" id="576137.A0A1L7WFJ5"/>
<dbReference type="InterPro" id="IPR004841">
    <property type="entry name" value="AA-permease/SLC12A_dom"/>
</dbReference>
<gene>
    <name evidence="9" type="ORF">PAC_01423</name>
</gene>
<proteinExistence type="predicted"/>
<dbReference type="Proteomes" id="UP000184330">
    <property type="component" value="Unassembled WGS sequence"/>
</dbReference>
<dbReference type="PROSITE" id="PS00218">
    <property type="entry name" value="AMINO_ACID_PERMEASE_1"/>
    <property type="match status" value="1"/>
</dbReference>
<feature type="transmembrane region" description="Helical" evidence="7">
    <location>
        <begin position="78"/>
        <end position="102"/>
    </location>
</feature>
<feature type="compositionally biased region" description="Pro residues" evidence="6">
    <location>
        <begin position="820"/>
        <end position="830"/>
    </location>
</feature>
<dbReference type="Gene3D" id="1.20.1740.10">
    <property type="entry name" value="Amino acid/polyamine transporter I"/>
    <property type="match status" value="1"/>
</dbReference>
<keyword evidence="4 7" id="KW-1133">Transmembrane helix</keyword>
<feature type="transmembrane region" description="Helical" evidence="7">
    <location>
        <begin position="53"/>
        <end position="72"/>
    </location>
</feature>
<comment type="subcellular location">
    <subcellularLocation>
        <location evidence="1">Membrane</location>
        <topology evidence="1">Multi-pass membrane protein</topology>
    </subcellularLocation>
</comment>
<dbReference type="AlphaFoldDB" id="A0A1L7WFJ5"/>
<protein>
    <recommendedName>
        <fullName evidence="8">Amino acid permease/ SLC12A domain-containing protein</fullName>
    </recommendedName>
</protein>
<dbReference type="GO" id="GO:0055085">
    <property type="term" value="P:transmembrane transport"/>
    <property type="evidence" value="ECO:0007669"/>
    <property type="project" value="InterPro"/>
</dbReference>
<feature type="compositionally biased region" description="Polar residues" evidence="6">
    <location>
        <begin position="680"/>
        <end position="695"/>
    </location>
</feature>
<feature type="compositionally biased region" description="Basic residues" evidence="6">
    <location>
        <begin position="850"/>
        <end position="864"/>
    </location>
</feature>
<sequence>MSRPFEEFTMNGSPRDALEAQPSARPGTSTSSEGDVGEDSQPIRTHRQVKRNLNSMQIFLITVSGTIGMGLFDNSGEILRIAGPAGGLMAYIVVGICVICVMDGLGEMIGHWAIPNCMVEFVAKFVDKDLAIVVGLAYWYCYAIGFATLVVAAANLASFWEWSTTIQNFMFTFGIPGLLICINCLGVLWYAYVESVLGGMKIALVLASFLTMVAINHLDIGAKTPNGEAGSTYIDDGFQHDPTVASNNVIAVLVAIPIVAYAYVGVEIVAVTALEAEDPKKSLKFPAKWIAWLTFGTYFISAIGFYLNAAWNDPSLPVMEGRKNETLFSGAMNNTSNSTTIQSTAIVIVATMHANIPALPSILNIGLIFAVLSTSNTSLYVASRTLFGITRGINPKHPSRAMRWLSRLSRTSPRSKVPTNALAFSAAFFCWIPFLRLSKSYTDQEIQEIMSGIATVAVVLVWAALCLAFIRYRMWLKMYKDRLKGKYQEYNLWEHDNDPMPFRTILCGAQPVPAYIGLISCLLIVFVFATSSWWDHGEKAAAVWASMAGPIILTIVWFVLKYFRYYGKKIEWYVKLGTWGQLSKALNDLKDATREDVDSTKQATRGQRTEVTERSQQQVLYPSYPGHLEPSEMQSAYIPIPQRGQDSNYGGSGSVSPTTRPNRYPKGEQDVDGIELLPSYNRSPRRSSAGNSNLYDASVAGTVPRRKPVSNTSSGLGIGIGDRNSGESMGSQDLMLPREGRSRQPSFESATGEYNEHSTTPRRSRNELAPPDRHEGGSSRFARSQSSDLDVGHDLENQGARRHEIWGQHTHAYGPALSPQSPPLLAPPQWNPSYVGRAVSEPDEGVRGQTLHRQRGMSGLRGRH</sequence>
<reference evidence="9 10" key="1">
    <citation type="submission" date="2016-03" db="EMBL/GenBank/DDBJ databases">
        <authorList>
            <person name="Ploux O."/>
        </authorList>
    </citation>
    <scope>NUCLEOTIDE SEQUENCE [LARGE SCALE GENOMIC DNA]</scope>
    <source>
        <strain evidence="9 10">UAMH 11012</strain>
    </source>
</reference>
<feature type="region of interest" description="Disordered" evidence="6">
    <location>
        <begin position="593"/>
        <end position="627"/>
    </location>
</feature>
<organism evidence="9 10">
    <name type="scientific">Phialocephala subalpina</name>
    <dbReference type="NCBI Taxonomy" id="576137"/>
    <lineage>
        <taxon>Eukaryota</taxon>
        <taxon>Fungi</taxon>
        <taxon>Dikarya</taxon>
        <taxon>Ascomycota</taxon>
        <taxon>Pezizomycotina</taxon>
        <taxon>Leotiomycetes</taxon>
        <taxon>Helotiales</taxon>
        <taxon>Mollisiaceae</taxon>
        <taxon>Phialocephala</taxon>
        <taxon>Phialocephala fortinii species complex</taxon>
    </lineage>
</organism>
<feature type="transmembrane region" description="Helical" evidence="7">
    <location>
        <begin position="540"/>
        <end position="560"/>
    </location>
</feature>
<feature type="transmembrane region" description="Helical" evidence="7">
    <location>
        <begin position="417"/>
        <end position="437"/>
    </location>
</feature>
<feature type="transmembrane region" description="Helical" evidence="7">
    <location>
        <begin position="130"/>
        <end position="157"/>
    </location>
</feature>
<evidence type="ECO:0000256" key="4">
    <source>
        <dbReference type="ARBA" id="ARBA00022989"/>
    </source>
</evidence>
<evidence type="ECO:0000256" key="3">
    <source>
        <dbReference type="ARBA" id="ARBA00022692"/>
    </source>
</evidence>
<keyword evidence="2" id="KW-0813">Transport</keyword>
<accession>A0A1L7WFJ5</accession>
<evidence type="ECO:0000256" key="7">
    <source>
        <dbReference type="SAM" id="Phobius"/>
    </source>
</evidence>
<dbReference type="OrthoDB" id="3900342at2759"/>
<dbReference type="GO" id="GO:0006865">
    <property type="term" value="P:amino acid transport"/>
    <property type="evidence" value="ECO:0007669"/>
    <property type="project" value="InterPro"/>
</dbReference>
<evidence type="ECO:0000259" key="8">
    <source>
        <dbReference type="Pfam" id="PF00324"/>
    </source>
</evidence>
<feature type="transmembrane region" description="Helical" evidence="7">
    <location>
        <begin position="199"/>
        <end position="218"/>
    </location>
</feature>
<keyword evidence="5 7" id="KW-0472">Membrane</keyword>
<keyword evidence="3 7" id="KW-0812">Transmembrane</keyword>
<feature type="compositionally biased region" description="Polar residues" evidence="6">
    <location>
        <begin position="644"/>
        <end position="661"/>
    </location>
</feature>
<feature type="domain" description="Amino acid permease/ SLC12A" evidence="8">
    <location>
        <begin position="58"/>
        <end position="483"/>
    </location>
</feature>
<dbReference type="EMBL" id="FJOG01000002">
    <property type="protein sequence ID" value="CZR51546.1"/>
    <property type="molecule type" value="Genomic_DNA"/>
</dbReference>
<dbReference type="Pfam" id="PF00324">
    <property type="entry name" value="AA_permease"/>
    <property type="match status" value="1"/>
</dbReference>
<dbReference type="PANTHER" id="PTHR43495">
    <property type="entry name" value="GABA PERMEASE"/>
    <property type="match status" value="1"/>
</dbReference>
<feature type="transmembrane region" description="Helical" evidence="7">
    <location>
        <begin position="449"/>
        <end position="470"/>
    </location>
</feature>
<feature type="transmembrane region" description="Helical" evidence="7">
    <location>
        <begin position="169"/>
        <end position="192"/>
    </location>
</feature>
<evidence type="ECO:0000313" key="9">
    <source>
        <dbReference type="EMBL" id="CZR51546.1"/>
    </source>
</evidence>
<feature type="region of interest" description="Disordered" evidence="6">
    <location>
        <begin position="812"/>
        <end position="864"/>
    </location>
</feature>
<dbReference type="GO" id="GO:0016020">
    <property type="term" value="C:membrane"/>
    <property type="evidence" value="ECO:0007669"/>
    <property type="project" value="UniProtKB-SubCell"/>
</dbReference>
<name>A0A1L7WFJ5_9HELO</name>